<feature type="active site" evidence="9">
    <location>
        <position position="292"/>
    </location>
</feature>
<dbReference type="PANTHER" id="PTHR43722">
    <property type="entry name" value="PROLINE IMINOPEPTIDASE"/>
    <property type="match status" value="1"/>
</dbReference>
<dbReference type="GO" id="GO:0006508">
    <property type="term" value="P:proteolysis"/>
    <property type="evidence" value="ECO:0007669"/>
    <property type="project" value="UniProtKB-KW"/>
</dbReference>
<dbReference type="SUPFAM" id="SSF53474">
    <property type="entry name" value="alpha/beta-Hydrolases"/>
    <property type="match status" value="1"/>
</dbReference>
<dbReference type="AlphaFoldDB" id="A0A239AJR2"/>
<evidence type="ECO:0000256" key="1">
    <source>
        <dbReference type="ARBA" id="ARBA00001585"/>
    </source>
</evidence>
<feature type="region of interest" description="Disordered" evidence="11">
    <location>
        <begin position="1"/>
        <end position="42"/>
    </location>
</feature>
<dbReference type="Proteomes" id="UP000198348">
    <property type="component" value="Unassembled WGS sequence"/>
</dbReference>
<keyword evidence="14" id="KW-1185">Reference proteome</keyword>
<evidence type="ECO:0000256" key="8">
    <source>
        <dbReference type="PIRNR" id="PIRNR006431"/>
    </source>
</evidence>
<reference evidence="13 14" key="1">
    <citation type="submission" date="2017-06" db="EMBL/GenBank/DDBJ databases">
        <authorList>
            <person name="Kim H.J."/>
            <person name="Triplett B.A."/>
        </authorList>
    </citation>
    <scope>NUCLEOTIDE SEQUENCE [LARGE SCALE GENOMIC DNA]</scope>
    <source>
        <strain evidence="13 14">DSM 45207</strain>
    </source>
</reference>
<dbReference type="EC" id="3.4.11.5" evidence="8 10"/>
<dbReference type="Gene3D" id="3.40.50.1820">
    <property type="entry name" value="alpha/beta hydrolase"/>
    <property type="match status" value="1"/>
</dbReference>
<dbReference type="EMBL" id="FZNW01000042">
    <property type="protein sequence ID" value="SNR95284.1"/>
    <property type="molecule type" value="Genomic_DNA"/>
</dbReference>
<evidence type="ECO:0000256" key="10">
    <source>
        <dbReference type="RuleBase" id="RU003421"/>
    </source>
</evidence>
<dbReference type="GO" id="GO:0004177">
    <property type="term" value="F:aminopeptidase activity"/>
    <property type="evidence" value="ECO:0007669"/>
    <property type="project" value="UniProtKB-UniRule"/>
</dbReference>
<dbReference type="PIRSF" id="PIRSF006431">
    <property type="entry name" value="Pept_S33"/>
    <property type="match status" value="1"/>
</dbReference>
<comment type="similarity">
    <text evidence="3 8 10">Belongs to the peptidase S33 family.</text>
</comment>
<proteinExistence type="inferred from homology"/>
<name>A0A239AJR2_9PSEU</name>
<evidence type="ECO:0000256" key="6">
    <source>
        <dbReference type="ARBA" id="ARBA00022670"/>
    </source>
</evidence>
<sequence>MSSPPPSSRSTEVSGRVTGRDRRDGLYPPIRPHQRGSLDTGDGHTVYWEVSGNPHGRPVVVVHGGPGTGSAPVSRQHFDPDAYRIVLFDQRGCGRSTPAAGSSTGGLAGNTTWHLVADMERLREHLGIERWLVFGWSWGSALGLAYAETHPQRVSGIVLRGVFTARDSELDWLYRGGAAHLFPDDWEAFLSPVPDSERHDPLAAYARLVTDPDPDVARNAAVSWSEWEAALSALVPSPAARAEFADPATAVPFARIALHYFANRAWLDEGQLIRDAGKLAEVPGVLVQGRYDAVCPPTTAYELYKAWPGCELVLLNGAGHSLWDQGVLTELVEATDRFAAG</sequence>
<dbReference type="InterPro" id="IPR000073">
    <property type="entry name" value="AB_hydrolase_1"/>
</dbReference>
<keyword evidence="6 8" id="KW-0645">Protease</keyword>
<feature type="active site" description="Proton donor" evidence="9">
    <location>
        <position position="320"/>
    </location>
</feature>
<evidence type="ECO:0000256" key="3">
    <source>
        <dbReference type="ARBA" id="ARBA00010088"/>
    </source>
</evidence>
<keyword evidence="5 8" id="KW-0963">Cytoplasm</keyword>
<evidence type="ECO:0000313" key="14">
    <source>
        <dbReference type="Proteomes" id="UP000198348"/>
    </source>
</evidence>
<feature type="active site" description="Nucleophile" evidence="9">
    <location>
        <position position="137"/>
    </location>
</feature>
<comment type="catalytic activity">
    <reaction evidence="1 8 10">
        <text>Release of N-terminal proline from a peptide.</text>
        <dbReference type="EC" id="3.4.11.5"/>
    </reaction>
</comment>
<keyword evidence="7 8" id="KW-0378">Hydrolase</keyword>
<dbReference type="PRINTS" id="PR00111">
    <property type="entry name" value="ABHYDROLASE"/>
</dbReference>
<evidence type="ECO:0000256" key="9">
    <source>
        <dbReference type="PIRSR" id="PIRSR006431-1"/>
    </source>
</evidence>
<comment type="subcellular location">
    <subcellularLocation>
        <location evidence="2 8">Cytoplasm</location>
    </subcellularLocation>
</comment>
<evidence type="ECO:0000256" key="4">
    <source>
        <dbReference type="ARBA" id="ARBA00022438"/>
    </source>
</evidence>
<evidence type="ECO:0000256" key="11">
    <source>
        <dbReference type="SAM" id="MobiDB-lite"/>
    </source>
</evidence>
<evidence type="ECO:0000256" key="5">
    <source>
        <dbReference type="ARBA" id="ARBA00022490"/>
    </source>
</evidence>
<dbReference type="GO" id="GO:0005737">
    <property type="term" value="C:cytoplasm"/>
    <property type="evidence" value="ECO:0007669"/>
    <property type="project" value="UniProtKB-SubCell"/>
</dbReference>
<dbReference type="InterPro" id="IPR029058">
    <property type="entry name" value="AB_hydrolase_fold"/>
</dbReference>
<evidence type="ECO:0000256" key="7">
    <source>
        <dbReference type="ARBA" id="ARBA00022801"/>
    </source>
</evidence>
<dbReference type="NCBIfam" id="TIGR01249">
    <property type="entry name" value="pro_imino_pep_1"/>
    <property type="match status" value="1"/>
</dbReference>
<organism evidence="13 14">
    <name type="scientific">Haloechinothrix alba</name>
    <dbReference type="NCBI Taxonomy" id="664784"/>
    <lineage>
        <taxon>Bacteria</taxon>
        <taxon>Bacillati</taxon>
        <taxon>Actinomycetota</taxon>
        <taxon>Actinomycetes</taxon>
        <taxon>Pseudonocardiales</taxon>
        <taxon>Pseudonocardiaceae</taxon>
        <taxon>Haloechinothrix</taxon>
    </lineage>
</organism>
<accession>A0A239AJR2</accession>
<dbReference type="Pfam" id="PF00561">
    <property type="entry name" value="Abhydrolase_1"/>
    <property type="match status" value="1"/>
</dbReference>
<feature type="domain" description="AB hydrolase-1" evidence="12">
    <location>
        <begin position="58"/>
        <end position="322"/>
    </location>
</feature>
<evidence type="ECO:0000256" key="2">
    <source>
        <dbReference type="ARBA" id="ARBA00004496"/>
    </source>
</evidence>
<evidence type="ECO:0000313" key="13">
    <source>
        <dbReference type="EMBL" id="SNR95284.1"/>
    </source>
</evidence>
<dbReference type="InterPro" id="IPR005944">
    <property type="entry name" value="Pro_iminopeptidase"/>
</dbReference>
<dbReference type="PRINTS" id="PR00793">
    <property type="entry name" value="PROAMNOPTASE"/>
</dbReference>
<evidence type="ECO:0000259" key="12">
    <source>
        <dbReference type="Pfam" id="PF00561"/>
    </source>
</evidence>
<dbReference type="PANTHER" id="PTHR43722:SF1">
    <property type="entry name" value="PROLINE IMINOPEPTIDASE"/>
    <property type="match status" value="1"/>
</dbReference>
<gene>
    <name evidence="13" type="ORF">SAMN06265360_1428</name>
</gene>
<dbReference type="InterPro" id="IPR002410">
    <property type="entry name" value="Peptidase_S33"/>
</dbReference>
<keyword evidence="4 8" id="KW-0031">Aminopeptidase</keyword>
<protein>
    <recommendedName>
        <fullName evidence="8 10">Proline iminopeptidase</fullName>
        <shortName evidence="8">PIP</shortName>
        <ecNumber evidence="8 10">3.4.11.5</ecNumber>
    </recommendedName>
    <alternativeName>
        <fullName evidence="8">Prolyl aminopeptidase</fullName>
    </alternativeName>
</protein>